<dbReference type="PANTHER" id="PTHR30543">
    <property type="entry name" value="CHROMATE REDUCTASE"/>
    <property type="match status" value="1"/>
</dbReference>
<dbReference type="Pfam" id="PF03358">
    <property type="entry name" value="FMN_red"/>
    <property type="match status" value="1"/>
</dbReference>
<sequence>GLEGLPPKAPEEIETLGKILEASDSFVIVTGEYNHGIPPALKNILDHFQSEYFFKPSSIACYSSGPFGGVRIAVHLRAILAELGSPSLPTLLPISAVQDAFEEDGTAIETAYEERIVQFIEEHEWYATALKEKRKEGTPY</sequence>
<feature type="domain" description="NADPH-dependent FMN reductase-like" evidence="1">
    <location>
        <begin position="9"/>
        <end position="91"/>
    </location>
</feature>
<dbReference type="EMBL" id="LAZR01057927">
    <property type="protein sequence ID" value="KKK71014.1"/>
    <property type="molecule type" value="Genomic_DNA"/>
</dbReference>
<protein>
    <recommendedName>
        <fullName evidence="1">NADPH-dependent FMN reductase-like domain-containing protein</fullName>
    </recommendedName>
</protein>
<dbReference type="GO" id="GO:0016491">
    <property type="term" value="F:oxidoreductase activity"/>
    <property type="evidence" value="ECO:0007669"/>
    <property type="project" value="InterPro"/>
</dbReference>
<dbReference type="AlphaFoldDB" id="A0A0F8ZX58"/>
<dbReference type="GO" id="GO:0010181">
    <property type="term" value="F:FMN binding"/>
    <property type="evidence" value="ECO:0007669"/>
    <property type="project" value="TreeGrafter"/>
</dbReference>
<organism evidence="2">
    <name type="scientific">marine sediment metagenome</name>
    <dbReference type="NCBI Taxonomy" id="412755"/>
    <lineage>
        <taxon>unclassified sequences</taxon>
        <taxon>metagenomes</taxon>
        <taxon>ecological metagenomes</taxon>
    </lineage>
</organism>
<dbReference type="InterPro" id="IPR050712">
    <property type="entry name" value="NAD(P)H-dep_reductase"/>
</dbReference>
<accession>A0A0F8ZX58</accession>
<evidence type="ECO:0000313" key="2">
    <source>
        <dbReference type="EMBL" id="KKK71014.1"/>
    </source>
</evidence>
<proteinExistence type="predicted"/>
<name>A0A0F8ZX58_9ZZZZ</name>
<reference evidence="2" key="1">
    <citation type="journal article" date="2015" name="Nature">
        <title>Complex archaea that bridge the gap between prokaryotes and eukaryotes.</title>
        <authorList>
            <person name="Spang A."/>
            <person name="Saw J.H."/>
            <person name="Jorgensen S.L."/>
            <person name="Zaremba-Niedzwiedzka K."/>
            <person name="Martijn J."/>
            <person name="Lind A.E."/>
            <person name="van Eijk R."/>
            <person name="Schleper C."/>
            <person name="Guy L."/>
            <person name="Ettema T.J."/>
        </authorList>
    </citation>
    <scope>NUCLEOTIDE SEQUENCE</scope>
</reference>
<comment type="caution">
    <text evidence="2">The sequence shown here is derived from an EMBL/GenBank/DDBJ whole genome shotgun (WGS) entry which is preliminary data.</text>
</comment>
<feature type="non-terminal residue" evidence="2">
    <location>
        <position position="1"/>
    </location>
</feature>
<dbReference type="SUPFAM" id="SSF52218">
    <property type="entry name" value="Flavoproteins"/>
    <property type="match status" value="1"/>
</dbReference>
<dbReference type="InterPro" id="IPR005025">
    <property type="entry name" value="FMN_Rdtase-like_dom"/>
</dbReference>
<dbReference type="PANTHER" id="PTHR30543:SF21">
    <property type="entry name" value="NAD(P)H-DEPENDENT FMN REDUCTASE LOT6"/>
    <property type="match status" value="1"/>
</dbReference>
<dbReference type="GO" id="GO:0005829">
    <property type="term" value="C:cytosol"/>
    <property type="evidence" value="ECO:0007669"/>
    <property type="project" value="TreeGrafter"/>
</dbReference>
<gene>
    <name evidence="2" type="ORF">LCGC14_2918220</name>
</gene>
<evidence type="ECO:0000259" key="1">
    <source>
        <dbReference type="Pfam" id="PF03358"/>
    </source>
</evidence>
<dbReference type="Gene3D" id="3.40.50.360">
    <property type="match status" value="1"/>
</dbReference>
<dbReference type="InterPro" id="IPR029039">
    <property type="entry name" value="Flavoprotein-like_sf"/>
</dbReference>